<reference evidence="3 4" key="1">
    <citation type="journal article" date="2012" name="PLoS Pathog.">
        <title>Diverse lifestyles and strategies of plant pathogenesis encoded in the genomes of eighteen Dothideomycetes fungi.</title>
        <authorList>
            <person name="Ohm R.A."/>
            <person name="Feau N."/>
            <person name="Henrissat B."/>
            <person name="Schoch C.L."/>
            <person name="Horwitz B.A."/>
            <person name="Barry K.W."/>
            <person name="Condon B.J."/>
            <person name="Copeland A.C."/>
            <person name="Dhillon B."/>
            <person name="Glaser F."/>
            <person name="Hesse C.N."/>
            <person name="Kosti I."/>
            <person name="LaButti K."/>
            <person name="Lindquist E.A."/>
            <person name="Lucas S."/>
            <person name="Salamov A.A."/>
            <person name="Bradshaw R.E."/>
            <person name="Ciuffetti L."/>
            <person name="Hamelin R.C."/>
            <person name="Kema G.H.J."/>
            <person name="Lawrence C."/>
            <person name="Scott J.A."/>
            <person name="Spatafora J.W."/>
            <person name="Turgeon B.G."/>
            <person name="de Wit P.J.G.M."/>
            <person name="Zhong S."/>
            <person name="Goodwin S.B."/>
            <person name="Grigoriev I.V."/>
        </authorList>
    </citation>
    <scope>NUCLEOTIDE SEQUENCE [LARGE SCALE GENOMIC DNA]</scope>
    <source>
        <strain evidence="3 4">SO2202</strain>
    </source>
</reference>
<dbReference type="AlphaFoldDB" id="N1QHH4"/>
<dbReference type="InterPro" id="IPR052900">
    <property type="entry name" value="Phospholipid_Metab_Enz"/>
</dbReference>
<dbReference type="InterPro" id="IPR029052">
    <property type="entry name" value="Metallo-depent_PP-like"/>
</dbReference>
<dbReference type="CDD" id="cd07389">
    <property type="entry name" value="MPP_PhoD"/>
    <property type="match status" value="1"/>
</dbReference>
<evidence type="ECO:0000313" key="3">
    <source>
        <dbReference type="EMBL" id="EMF11899.1"/>
    </source>
</evidence>
<gene>
    <name evidence="3" type="ORF">SEPMUDRAFT_142113</name>
</gene>
<evidence type="ECO:0000313" key="4">
    <source>
        <dbReference type="Proteomes" id="UP000016931"/>
    </source>
</evidence>
<accession>N1QHH4</accession>
<keyword evidence="1" id="KW-1133">Transmembrane helix</keyword>
<dbReference type="PANTHER" id="PTHR43606:SF2">
    <property type="entry name" value="ALKALINE PHOSPHATASE FAMILY PROTEIN (AFU_ORTHOLOGUE AFUA_5G03860)"/>
    <property type="match status" value="1"/>
</dbReference>
<dbReference type="Pfam" id="PF09423">
    <property type="entry name" value="PhoD"/>
    <property type="match status" value="1"/>
</dbReference>
<name>N1QHH4_SPHMS</name>
<dbReference type="InterPro" id="IPR038607">
    <property type="entry name" value="PhoD-like_sf"/>
</dbReference>
<feature type="transmembrane region" description="Helical" evidence="1">
    <location>
        <begin position="21"/>
        <end position="47"/>
    </location>
</feature>
<dbReference type="RefSeq" id="XP_016760020.1">
    <property type="nucleotide sequence ID" value="XM_016902985.1"/>
</dbReference>
<dbReference type="STRING" id="692275.N1QHH4"/>
<dbReference type="eggNOG" id="ENOG502QPM1">
    <property type="taxonomic scope" value="Eukaryota"/>
</dbReference>
<keyword evidence="1" id="KW-0472">Membrane</keyword>
<dbReference type="Proteomes" id="UP000016931">
    <property type="component" value="Unassembled WGS sequence"/>
</dbReference>
<evidence type="ECO:0000256" key="1">
    <source>
        <dbReference type="SAM" id="Phobius"/>
    </source>
</evidence>
<keyword evidence="4" id="KW-1185">Reference proteome</keyword>
<dbReference type="EMBL" id="KB456265">
    <property type="protein sequence ID" value="EMF11899.1"/>
    <property type="molecule type" value="Genomic_DNA"/>
</dbReference>
<dbReference type="HOGENOM" id="CLU_013967_0_0_1"/>
<dbReference type="PANTHER" id="PTHR43606">
    <property type="entry name" value="PHOSPHATASE, PUTATIVE (AFU_ORTHOLOGUE AFUA_6G08710)-RELATED"/>
    <property type="match status" value="1"/>
</dbReference>
<keyword evidence="1" id="KW-0812">Transmembrane</keyword>
<dbReference type="GeneID" id="27900122"/>
<dbReference type="SUPFAM" id="SSF56300">
    <property type="entry name" value="Metallo-dependent phosphatases"/>
    <property type="match status" value="1"/>
</dbReference>
<feature type="domain" description="PhoD-like phosphatase metallophosphatase" evidence="2">
    <location>
        <begin position="300"/>
        <end position="520"/>
    </location>
</feature>
<organism evidence="3 4">
    <name type="scientific">Sphaerulina musiva (strain SO2202)</name>
    <name type="common">Poplar stem canker fungus</name>
    <name type="synonym">Septoria musiva</name>
    <dbReference type="NCBI Taxonomy" id="692275"/>
    <lineage>
        <taxon>Eukaryota</taxon>
        <taxon>Fungi</taxon>
        <taxon>Dikarya</taxon>
        <taxon>Ascomycota</taxon>
        <taxon>Pezizomycotina</taxon>
        <taxon>Dothideomycetes</taxon>
        <taxon>Dothideomycetidae</taxon>
        <taxon>Mycosphaerellales</taxon>
        <taxon>Mycosphaerellaceae</taxon>
        <taxon>Sphaerulina</taxon>
    </lineage>
</organism>
<dbReference type="Gene3D" id="3.60.21.70">
    <property type="entry name" value="PhoD-like phosphatase"/>
    <property type="match status" value="1"/>
</dbReference>
<dbReference type="InterPro" id="IPR018946">
    <property type="entry name" value="PhoD-like_MPP"/>
</dbReference>
<evidence type="ECO:0000259" key="2">
    <source>
        <dbReference type="Pfam" id="PF09423"/>
    </source>
</evidence>
<dbReference type="OrthoDB" id="2100241at2759"/>
<protein>
    <submittedName>
        <fullName evidence="3">Alk_phosphatase-domain-containing protein</fullName>
    </submittedName>
</protein>
<sequence>MSSASTYEYSIAKKATAVSSVALRLCAFVFLRWQFPALIYTAFAAYFPTFLYTFTHTSPWKVIADNIYVTERAVSPEPVQDEDGNVVVADRELVVEEEVDVVEKEPKILKTLLTGLPSPSSTLLSLITFLVNVALVLCTLHLVHGATYFHPAHDLSFARTGYVSDTAATVLFREPNAALYPVNASYRYADAPLNVQESDIAWRFAGQINWLDERTDFTDTFSLQGLRPDTRYQWALSNNKTGFFTTAPKVGLISTRAESRNLFTFVHSSCIKLNFPYSPWNHALSAPGLQHLADGLRGLKAQFMLFLGDFVYIDVPGGSGFKLEDYRRQYRQVYSSPEWPAASQELPWIHVYDDHEISNDWDRNTTGVFAAANDPYKHYHVAANPPAHRNGETYFSFTQGPASFFMLDTRRYRSPNDGTNGSDPVTGEATKTMLGEQQLSDLLAWLKKPETNGVRWKVVVSSVPFTKNWWFGAQDTWRGYLGERQIILEAMWDVGLRGGVGVIVLSGDRHEFAATAFPPPPEGKEEITGLGHLGLGANPLTYHRNVANLPADERAALHTRTKKWPLSATVHEFSVSPLNMFYLPIRTYSESSTDDGDSTDVCIKYLPDGNSKFGAISIANPPNSDQSILTYRLFVAGVETWSYTLTTPPDVRGGSRSKDAIWG</sequence>
<proteinExistence type="predicted"/>
<dbReference type="OMA" id="IHGPASF"/>